<organism evidence="3 4">
    <name type="scientific">Bifiguratus adelaidae</name>
    <dbReference type="NCBI Taxonomy" id="1938954"/>
    <lineage>
        <taxon>Eukaryota</taxon>
        <taxon>Fungi</taxon>
        <taxon>Fungi incertae sedis</taxon>
        <taxon>Mucoromycota</taxon>
        <taxon>Mucoromycotina</taxon>
        <taxon>Endogonomycetes</taxon>
        <taxon>Endogonales</taxon>
        <taxon>Endogonales incertae sedis</taxon>
        <taxon>Bifiguratus</taxon>
    </lineage>
</organism>
<dbReference type="AlphaFoldDB" id="A0A261Y7V8"/>
<dbReference type="SUPFAM" id="SSF51338">
    <property type="entry name" value="Composite domain of metallo-dependent hydrolases"/>
    <property type="match status" value="1"/>
</dbReference>
<keyword evidence="4" id="KW-1185">Reference proteome</keyword>
<protein>
    <recommendedName>
        <fullName evidence="2">Amidohydrolase-related domain-containing protein</fullName>
    </recommendedName>
</protein>
<feature type="region of interest" description="Disordered" evidence="1">
    <location>
        <begin position="80"/>
        <end position="102"/>
    </location>
</feature>
<proteinExistence type="predicted"/>
<evidence type="ECO:0000313" key="4">
    <source>
        <dbReference type="Proteomes" id="UP000242875"/>
    </source>
</evidence>
<feature type="domain" description="Amidohydrolase-related" evidence="2">
    <location>
        <begin position="156"/>
        <end position="510"/>
    </location>
</feature>
<evidence type="ECO:0000259" key="2">
    <source>
        <dbReference type="Pfam" id="PF01979"/>
    </source>
</evidence>
<sequence>MEKGYIGTALPGYTEQPKGISTRKVVLGTILLLSSCLTWSLYTAAPSADVLPPAALSASISQDALREGLAKCARLHLRKPTAPPSKRRQVNPRHKTTHASRAGPQLIKKATVWTGTGSVLSEVDVLLKDGLIQKVGSNVDVSDIDQVQVIEANGRILTPGLVDLHSHLGVDGWPDFQGTSDTNEATDPLTPYVRSLEGFNPVDEAIQITASGGVTTALVLPGSANLMGGEAYVFKLRPVDTLSGDDMLAQFGVDWDEWRHDNGEVRWRYMKMACGENPKRVYGSRGRMPSTRMGSAYLFRQTFADAQNLLDAQTDWCETAAQIANYEAHYGGKHPHLSLQSRFPENLAQEQLVALLRGDVKLNVHCYEPHDLEAMVRHSHEFGFDIAAFHHALDAYRVPDIIKRARNNITIATFADHWGYKKEAYQASPLGPKILHDAGIPVALKTDHPVLNAQHLMFEAAKAAHYGLDPQDALASVTSIPAKAMGLGHRVGTLAEGYDADVVLWDRDPLSLGASPLQVWIDGEGQFDFFPESVAAVPLTKETSEVPKQLQGIESLVGKSTYVLNNVGKIFTNGEELDGPLTLVVKNHTVACLGDCREFVSNIDAAASIDVQGGHILPGFIAVGSELGMTEIGMESTTGDGYILTDANQGQDVARAIDGIKFGTRHLEEAYKGGVLTSITAPMGRYVVDGLSAAFKTGAKTAASPHAFVGDSIALHLNLGDAAKSPSHTAVSTQLAFIRKILYENRNKTDLVDGRENPYYLAASGQIPVVVSTNNKDEIASIIRLKNDIGDSVRFVILGGAESPLVATELAQAQIPVILSPALCTPSTFDTRFCLPGKPVTNETAVDVLHAHRVTIAFGVADMGLARNLAWDAGWASAASNFKISHREAVGFISWNIQSIFGLDKSMTKGLQTGQDAEFVLYNGSPFDLRSKVVAVTSPAGGLEMV</sequence>
<dbReference type="InterPro" id="IPR050138">
    <property type="entry name" value="DHOase/Allantoinase_Hydrolase"/>
</dbReference>
<evidence type="ECO:0000313" key="3">
    <source>
        <dbReference type="EMBL" id="OZJ06692.1"/>
    </source>
</evidence>
<dbReference type="InterPro" id="IPR006680">
    <property type="entry name" value="Amidohydro-rel"/>
</dbReference>
<dbReference type="EMBL" id="MVBO01000002">
    <property type="protein sequence ID" value="OZJ06692.1"/>
    <property type="molecule type" value="Genomic_DNA"/>
</dbReference>
<dbReference type="Pfam" id="PF01979">
    <property type="entry name" value="Amidohydro_1"/>
    <property type="match status" value="1"/>
</dbReference>
<name>A0A261Y7V8_9FUNG</name>
<dbReference type="OrthoDB" id="10258955at2759"/>
<dbReference type="SUPFAM" id="SSF51556">
    <property type="entry name" value="Metallo-dependent hydrolases"/>
    <property type="match status" value="1"/>
</dbReference>
<accession>A0A261Y7V8</accession>
<dbReference type="GO" id="GO:0005737">
    <property type="term" value="C:cytoplasm"/>
    <property type="evidence" value="ECO:0007669"/>
    <property type="project" value="TreeGrafter"/>
</dbReference>
<dbReference type="GO" id="GO:0004038">
    <property type="term" value="F:allantoinase activity"/>
    <property type="evidence" value="ECO:0007669"/>
    <property type="project" value="TreeGrafter"/>
</dbReference>
<dbReference type="CDD" id="cd01309">
    <property type="entry name" value="Met_dep_hydrolase_C"/>
    <property type="match status" value="1"/>
</dbReference>
<dbReference type="PANTHER" id="PTHR43668:SF5">
    <property type="entry name" value="AMIDOHYDROLASE 3 DOMAIN-CONTAINING PROTEIN"/>
    <property type="match status" value="1"/>
</dbReference>
<comment type="caution">
    <text evidence="3">The sequence shown here is derived from an EMBL/GenBank/DDBJ whole genome shotgun (WGS) entry which is preliminary data.</text>
</comment>
<dbReference type="Proteomes" id="UP000242875">
    <property type="component" value="Unassembled WGS sequence"/>
</dbReference>
<dbReference type="GO" id="GO:0006145">
    <property type="term" value="P:purine nucleobase catabolic process"/>
    <property type="evidence" value="ECO:0007669"/>
    <property type="project" value="TreeGrafter"/>
</dbReference>
<evidence type="ECO:0000256" key="1">
    <source>
        <dbReference type="SAM" id="MobiDB-lite"/>
    </source>
</evidence>
<feature type="compositionally biased region" description="Basic residues" evidence="1">
    <location>
        <begin position="80"/>
        <end position="98"/>
    </location>
</feature>
<dbReference type="InterPro" id="IPR032466">
    <property type="entry name" value="Metal_Hydrolase"/>
</dbReference>
<dbReference type="PANTHER" id="PTHR43668">
    <property type="entry name" value="ALLANTOINASE"/>
    <property type="match status" value="1"/>
</dbReference>
<reference evidence="3 4" key="1">
    <citation type="journal article" date="2017" name="Mycologia">
        <title>Bifiguratus adelaidae, gen. et sp. nov., a new member of Mucoromycotina in endophytic and soil-dwelling habitats.</title>
        <authorList>
            <person name="Torres-Cruz T.J."/>
            <person name="Billingsley Tobias T.L."/>
            <person name="Almatruk M."/>
            <person name="Hesse C."/>
            <person name="Kuske C.R."/>
            <person name="Desiro A."/>
            <person name="Benucci G.M."/>
            <person name="Bonito G."/>
            <person name="Stajich J.E."/>
            <person name="Dunlap C."/>
            <person name="Arnold A.E."/>
            <person name="Porras-Alfaro A."/>
        </authorList>
    </citation>
    <scope>NUCLEOTIDE SEQUENCE [LARGE SCALE GENOMIC DNA]</scope>
    <source>
        <strain evidence="3 4">AZ0501</strain>
    </source>
</reference>
<dbReference type="InterPro" id="IPR011059">
    <property type="entry name" value="Metal-dep_hydrolase_composite"/>
</dbReference>
<gene>
    <name evidence="3" type="ORF">BZG36_00425</name>
</gene>
<dbReference type="Gene3D" id="3.20.20.140">
    <property type="entry name" value="Metal-dependent hydrolases"/>
    <property type="match status" value="2"/>
</dbReference>